<dbReference type="SUPFAM" id="SSF46785">
    <property type="entry name" value="Winged helix' DNA-binding domain"/>
    <property type="match status" value="1"/>
</dbReference>
<dbReference type="GO" id="GO:0003700">
    <property type="term" value="F:DNA-binding transcription factor activity"/>
    <property type="evidence" value="ECO:0007669"/>
    <property type="project" value="InterPro"/>
</dbReference>
<sequence>MDRLDAIRLFVRVVEKGSFSAAAREAGIGQSAASKQIAALEARLGAQLLQRTSRSLAVTELGQSVYDAALRLVEDFSALDSLVGQGQSNPSGLVRVAVAPVFGRLYIVPRLPEFFGLFPNISVEMSASDRHVDLIEDGFDLAIRHGDLSDSSMTVRKLATSPFLTVATPTYFERHGTPTTPGDLTGHACITFASQQSIRPWRFAGGAVHRPDGPFRTSDAEQGRAALLAHLGIAHMPAWIVAPELASGALHLALRDYEMETTTINAVYPSRRHLPTKVRLLLDFLARTLALDLNLPC</sequence>
<proteinExistence type="inferred from homology"/>
<gene>
    <name evidence="6" type="ORF">ACELLULO517_05225</name>
</gene>
<evidence type="ECO:0000256" key="1">
    <source>
        <dbReference type="ARBA" id="ARBA00009437"/>
    </source>
</evidence>
<keyword evidence="4" id="KW-0804">Transcription</keyword>
<evidence type="ECO:0000256" key="4">
    <source>
        <dbReference type="ARBA" id="ARBA00023163"/>
    </source>
</evidence>
<dbReference type="InterPro" id="IPR036390">
    <property type="entry name" value="WH_DNA-bd_sf"/>
</dbReference>
<evidence type="ECO:0000313" key="7">
    <source>
        <dbReference type="Proteomes" id="UP000721844"/>
    </source>
</evidence>
<dbReference type="FunFam" id="1.10.10.10:FF:000001">
    <property type="entry name" value="LysR family transcriptional regulator"/>
    <property type="match status" value="1"/>
</dbReference>
<feature type="domain" description="HTH lysR-type" evidence="5">
    <location>
        <begin position="1"/>
        <end position="59"/>
    </location>
</feature>
<dbReference type="Pfam" id="PF03466">
    <property type="entry name" value="LysR_substrate"/>
    <property type="match status" value="1"/>
</dbReference>
<keyword evidence="7" id="KW-1185">Reference proteome</keyword>
<dbReference type="Pfam" id="PF00126">
    <property type="entry name" value="HTH_1"/>
    <property type="match status" value="1"/>
</dbReference>
<accession>A0A963Z091</accession>
<dbReference type="InterPro" id="IPR058163">
    <property type="entry name" value="LysR-type_TF_proteobact-type"/>
</dbReference>
<reference evidence="6 7" key="1">
    <citation type="journal article" date="2021" name="Microorganisms">
        <title>Acidisoma silvae sp. nov. and Acidisomacellulosilytica sp. nov., Two Acidophilic Bacteria Isolated from Decaying Wood, Hydrolyzing Cellulose and Producing Poly-3-hydroxybutyrate.</title>
        <authorList>
            <person name="Mieszkin S."/>
            <person name="Pouder E."/>
            <person name="Uroz S."/>
            <person name="Simon-Colin C."/>
            <person name="Alain K."/>
        </authorList>
    </citation>
    <scope>NUCLEOTIDE SEQUENCE [LARGE SCALE GENOMIC DNA]</scope>
    <source>
        <strain evidence="6 7">HW T5.17</strain>
    </source>
</reference>
<dbReference type="PANTHER" id="PTHR30537:SF5">
    <property type="entry name" value="HTH-TYPE TRANSCRIPTIONAL ACTIVATOR TTDR-RELATED"/>
    <property type="match status" value="1"/>
</dbReference>
<organism evidence="6 7">
    <name type="scientific">Acidisoma cellulosilyticum</name>
    <dbReference type="NCBI Taxonomy" id="2802395"/>
    <lineage>
        <taxon>Bacteria</taxon>
        <taxon>Pseudomonadati</taxon>
        <taxon>Pseudomonadota</taxon>
        <taxon>Alphaproteobacteria</taxon>
        <taxon>Acetobacterales</taxon>
        <taxon>Acidocellaceae</taxon>
        <taxon>Acidisoma</taxon>
    </lineage>
</organism>
<dbReference type="PRINTS" id="PR00039">
    <property type="entry name" value="HTHLYSR"/>
</dbReference>
<dbReference type="CDD" id="cd08422">
    <property type="entry name" value="PBP2_CrgA_like"/>
    <property type="match status" value="1"/>
</dbReference>
<keyword evidence="3" id="KW-0238">DNA-binding</keyword>
<dbReference type="PANTHER" id="PTHR30537">
    <property type="entry name" value="HTH-TYPE TRANSCRIPTIONAL REGULATOR"/>
    <property type="match status" value="1"/>
</dbReference>
<dbReference type="EMBL" id="JAESVA010000002">
    <property type="protein sequence ID" value="MCB8879627.1"/>
    <property type="molecule type" value="Genomic_DNA"/>
</dbReference>
<dbReference type="InterPro" id="IPR005119">
    <property type="entry name" value="LysR_subst-bd"/>
</dbReference>
<name>A0A963Z091_9PROT</name>
<evidence type="ECO:0000259" key="5">
    <source>
        <dbReference type="PROSITE" id="PS50931"/>
    </source>
</evidence>
<dbReference type="Gene3D" id="1.10.10.10">
    <property type="entry name" value="Winged helix-like DNA-binding domain superfamily/Winged helix DNA-binding domain"/>
    <property type="match status" value="1"/>
</dbReference>
<keyword evidence="2" id="KW-0805">Transcription regulation</keyword>
<dbReference type="Proteomes" id="UP000721844">
    <property type="component" value="Unassembled WGS sequence"/>
</dbReference>
<protein>
    <submittedName>
        <fullName evidence="6">LysR family transcriptional regulator</fullName>
    </submittedName>
</protein>
<comment type="similarity">
    <text evidence="1">Belongs to the LysR transcriptional regulatory family.</text>
</comment>
<evidence type="ECO:0000256" key="3">
    <source>
        <dbReference type="ARBA" id="ARBA00023125"/>
    </source>
</evidence>
<evidence type="ECO:0000256" key="2">
    <source>
        <dbReference type="ARBA" id="ARBA00023015"/>
    </source>
</evidence>
<dbReference type="InterPro" id="IPR036388">
    <property type="entry name" value="WH-like_DNA-bd_sf"/>
</dbReference>
<dbReference type="RefSeq" id="WP_227306255.1">
    <property type="nucleotide sequence ID" value="NZ_JAESVA010000002.1"/>
</dbReference>
<dbReference type="GO" id="GO:0003677">
    <property type="term" value="F:DNA binding"/>
    <property type="evidence" value="ECO:0007669"/>
    <property type="project" value="UniProtKB-KW"/>
</dbReference>
<dbReference type="SUPFAM" id="SSF53850">
    <property type="entry name" value="Periplasmic binding protein-like II"/>
    <property type="match status" value="1"/>
</dbReference>
<comment type="caution">
    <text evidence="6">The sequence shown here is derived from an EMBL/GenBank/DDBJ whole genome shotgun (WGS) entry which is preliminary data.</text>
</comment>
<dbReference type="Gene3D" id="3.40.190.290">
    <property type="match status" value="1"/>
</dbReference>
<dbReference type="AlphaFoldDB" id="A0A963Z091"/>
<evidence type="ECO:0000313" key="6">
    <source>
        <dbReference type="EMBL" id="MCB8879627.1"/>
    </source>
</evidence>
<dbReference type="InterPro" id="IPR000847">
    <property type="entry name" value="LysR_HTH_N"/>
</dbReference>
<dbReference type="PROSITE" id="PS50931">
    <property type="entry name" value="HTH_LYSR"/>
    <property type="match status" value="1"/>
</dbReference>